<proteinExistence type="predicted"/>
<keyword evidence="3" id="KW-1185">Reference proteome</keyword>
<feature type="region of interest" description="Disordered" evidence="1">
    <location>
        <begin position="19"/>
        <end position="40"/>
    </location>
</feature>
<feature type="region of interest" description="Disordered" evidence="1">
    <location>
        <begin position="53"/>
        <end position="90"/>
    </location>
</feature>
<comment type="caution">
    <text evidence="2">The sequence shown here is derived from an EMBL/GenBank/DDBJ whole genome shotgun (WGS) entry which is preliminary data.</text>
</comment>
<accession>A0AAW0Q3W7</accession>
<evidence type="ECO:0000313" key="2">
    <source>
        <dbReference type="EMBL" id="KAK7933680.1"/>
    </source>
</evidence>
<evidence type="ECO:0000256" key="1">
    <source>
        <dbReference type="SAM" id="MobiDB-lite"/>
    </source>
</evidence>
<dbReference type="Proteomes" id="UP001460270">
    <property type="component" value="Unassembled WGS sequence"/>
</dbReference>
<reference evidence="3" key="1">
    <citation type="submission" date="2024-04" db="EMBL/GenBank/DDBJ databases">
        <title>Salinicola lusitanus LLJ914,a marine bacterium isolated from the Okinawa Trough.</title>
        <authorList>
            <person name="Li J."/>
        </authorList>
    </citation>
    <scope>NUCLEOTIDE SEQUENCE [LARGE SCALE GENOMIC DNA]</scope>
</reference>
<sequence>MPTSYIKVFLDNGAAGLTLTLRPGPRPRPRPRPRPGLVPRPRLICTHVLHQSVPGQRSCRSGPGPGLGLDLDLDLDRDRDLDPHLDLDYN</sequence>
<gene>
    <name evidence="2" type="ORF">WMY93_004576</name>
</gene>
<name>A0AAW0Q3W7_9GOBI</name>
<dbReference type="EMBL" id="JBBPFD010000003">
    <property type="protein sequence ID" value="KAK7933680.1"/>
    <property type="molecule type" value="Genomic_DNA"/>
</dbReference>
<dbReference type="AlphaFoldDB" id="A0AAW0Q3W7"/>
<protein>
    <submittedName>
        <fullName evidence="2">Uncharacterized protein</fullName>
    </submittedName>
</protein>
<feature type="compositionally biased region" description="Basic and acidic residues" evidence="1">
    <location>
        <begin position="74"/>
        <end position="90"/>
    </location>
</feature>
<evidence type="ECO:0000313" key="3">
    <source>
        <dbReference type="Proteomes" id="UP001460270"/>
    </source>
</evidence>
<organism evidence="2 3">
    <name type="scientific">Mugilogobius chulae</name>
    <name type="common">yellowstripe goby</name>
    <dbReference type="NCBI Taxonomy" id="88201"/>
    <lineage>
        <taxon>Eukaryota</taxon>
        <taxon>Metazoa</taxon>
        <taxon>Chordata</taxon>
        <taxon>Craniata</taxon>
        <taxon>Vertebrata</taxon>
        <taxon>Euteleostomi</taxon>
        <taxon>Actinopterygii</taxon>
        <taxon>Neopterygii</taxon>
        <taxon>Teleostei</taxon>
        <taxon>Neoteleostei</taxon>
        <taxon>Acanthomorphata</taxon>
        <taxon>Gobiaria</taxon>
        <taxon>Gobiiformes</taxon>
        <taxon>Gobioidei</taxon>
        <taxon>Gobiidae</taxon>
        <taxon>Gobionellinae</taxon>
        <taxon>Mugilogobius</taxon>
    </lineage>
</organism>